<accession>A0A368DRG9</accession>
<dbReference type="NCBIfam" id="TIGR00726">
    <property type="entry name" value="peptidoglycan editing factor PgeF"/>
    <property type="match status" value="1"/>
</dbReference>
<dbReference type="CDD" id="cd16833">
    <property type="entry name" value="YfiH"/>
    <property type="match status" value="1"/>
</dbReference>
<evidence type="ECO:0000256" key="6">
    <source>
        <dbReference type="ARBA" id="ARBA00022833"/>
    </source>
</evidence>
<evidence type="ECO:0000256" key="3">
    <source>
        <dbReference type="ARBA" id="ARBA00022679"/>
    </source>
</evidence>
<dbReference type="EMBL" id="QOQD01000004">
    <property type="protein sequence ID" value="RCL73883.1"/>
    <property type="molecule type" value="Genomic_DNA"/>
</dbReference>
<dbReference type="GO" id="GO:0017061">
    <property type="term" value="F:S-methyl-5-thioadenosine phosphorylase activity"/>
    <property type="evidence" value="ECO:0007669"/>
    <property type="project" value="UniProtKB-EC"/>
</dbReference>
<comment type="catalytic activity">
    <reaction evidence="7">
        <text>adenosine + H2O + H(+) = inosine + NH4(+)</text>
        <dbReference type="Rhea" id="RHEA:24408"/>
        <dbReference type="ChEBI" id="CHEBI:15377"/>
        <dbReference type="ChEBI" id="CHEBI:15378"/>
        <dbReference type="ChEBI" id="CHEBI:16335"/>
        <dbReference type="ChEBI" id="CHEBI:17596"/>
        <dbReference type="ChEBI" id="CHEBI:28938"/>
        <dbReference type="EC" id="3.5.4.4"/>
    </reaction>
    <physiologicalReaction direction="left-to-right" evidence="7">
        <dbReference type="Rhea" id="RHEA:24409"/>
    </physiologicalReaction>
</comment>
<comment type="catalytic activity">
    <reaction evidence="8">
        <text>adenosine + phosphate = alpha-D-ribose 1-phosphate + adenine</text>
        <dbReference type="Rhea" id="RHEA:27642"/>
        <dbReference type="ChEBI" id="CHEBI:16335"/>
        <dbReference type="ChEBI" id="CHEBI:16708"/>
        <dbReference type="ChEBI" id="CHEBI:43474"/>
        <dbReference type="ChEBI" id="CHEBI:57720"/>
        <dbReference type="EC" id="2.4.2.1"/>
    </reaction>
    <physiologicalReaction direction="left-to-right" evidence="8">
        <dbReference type="Rhea" id="RHEA:27643"/>
    </physiologicalReaction>
</comment>
<protein>
    <recommendedName>
        <fullName evidence="10">Purine nucleoside phosphorylase</fullName>
    </recommendedName>
</protein>
<dbReference type="GO" id="GO:0016787">
    <property type="term" value="F:hydrolase activity"/>
    <property type="evidence" value="ECO:0007669"/>
    <property type="project" value="UniProtKB-KW"/>
</dbReference>
<evidence type="ECO:0000256" key="5">
    <source>
        <dbReference type="ARBA" id="ARBA00022801"/>
    </source>
</evidence>
<evidence type="ECO:0000256" key="7">
    <source>
        <dbReference type="ARBA" id="ARBA00047989"/>
    </source>
</evidence>
<evidence type="ECO:0000313" key="12">
    <source>
        <dbReference type="Proteomes" id="UP000253570"/>
    </source>
</evidence>
<dbReference type="InterPro" id="IPR003730">
    <property type="entry name" value="Cu_polyphenol_OxRdtase"/>
</dbReference>
<keyword evidence="6" id="KW-0862">Zinc</keyword>
<evidence type="ECO:0000256" key="8">
    <source>
        <dbReference type="ARBA" id="ARBA00048968"/>
    </source>
</evidence>
<evidence type="ECO:0000256" key="9">
    <source>
        <dbReference type="ARBA" id="ARBA00049893"/>
    </source>
</evidence>
<organism evidence="11 12">
    <name type="scientific">PS1 clade bacterium</name>
    <dbReference type="NCBI Taxonomy" id="2175152"/>
    <lineage>
        <taxon>Bacteria</taxon>
        <taxon>Pseudomonadati</taxon>
        <taxon>Pseudomonadota</taxon>
        <taxon>Alphaproteobacteria</taxon>
        <taxon>PS1 clade</taxon>
    </lineage>
</organism>
<dbReference type="SUPFAM" id="SSF64438">
    <property type="entry name" value="CNF1/YfiH-like putative cysteine hydrolases"/>
    <property type="match status" value="1"/>
</dbReference>
<name>A0A368DRG9_9PROT</name>
<evidence type="ECO:0000256" key="1">
    <source>
        <dbReference type="ARBA" id="ARBA00000553"/>
    </source>
</evidence>
<dbReference type="GO" id="GO:0005507">
    <property type="term" value="F:copper ion binding"/>
    <property type="evidence" value="ECO:0007669"/>
    <property type="project" value="TreeGrafter"/>
</dbReference>
<keyword evidence="4" id="KW-0479">Metal-binding</keyword>
<comment type="catalytic activity">
    <reaction evidence="9">
        <text>S-methyl-5'-thioadenosine + phosphate = 5-(methylsulfanyl)-alpha-D-ribose 1-phosphate + adenine</text>
        <dbReference type="Rhea" id="RHEA:11852"/>
        <dbReference type="ChEBI" id="CHEBI:16708"/>
        <dbReference type="ChEBI" id="CHEBI:17509"/>
        <dbReference type="ChEBI" id="CHEBI:43474"/>
        <dbReference type="ChEBI" id="CHEBI:58533"/>
        <dbReference type="EC" id="2.4.2.28"/>
    </reaction>
    <physiologicalReaction direction="left-to-right" evidence="9">
        <dbReference type="Rhea" id="RHEA:11853"/>
    </physiologicalReaction>
</comment>
<keyword evidence="3" id="KW-0808">Transferase</keyword>
<evidence type="ECO:0000256" key="2">
    <source>
        <dbReference type="ARBA" id="ARBA00007353"/>
    </source>
</evidence>
<evidence type="ECO:0000313" key="11">
    <source>
        <dbReference type="EMBL" id="RCL73883.1"/>
    </source>
</evidence>
<comment type="catalytic activity">
    <reaction evidence="1">
        <text>inosine + phosphate = alpha-D-ribose 1-phosphate + hypoxanthine</text>
        <dbReference type="Rhea" id="RHEA:27646"/>
        <dbReference type="ChEBI" id="CHEBI:17368"/>
        <dbReference type="ChEBI" id="CHEBI:17596"/>
        <dbReference type="ChEBI" id="CHEBI:43474"/>
        <dbReference type="ChEBI" id="CHEBI:57720"/>
        <dbReference type="EC" id="2.4.2.1"/>
    </reaction>
    <physiologicalReaction direction="left-to-right" evidence="1">
        <dbReference type="Rhea" id="RHEA:27647"/>
    </physiologicalReaction>
</comment>
<dbReference type="InterPro" id="IPR011324">
    <property type="entry name" value="Cytotoxic_necrot_fac-like_cat"/>
</dbReference>
<comment type="similarity">
    <text evidence="2 10">Belongs to the purine nucleoside phosphorylase YfiH/LACC1 family.</text>
</comment>
<dbReference type="PANTHER" id="PTHR30616">
    <property type="entry name" value="UNCHARACTERIZED PROTEIN YFIH"/>
    <property type="match status" value="1"/>
</dbReference>
<dbReference type="AlphaFoldDB" id="A0A368DRG9"/>
<keyword evidence="5" id="KW-0378">Hydrolase</keyword>
<dbReference type="PANTHER" id="PTHR30616:SF2">
    <property type="entry name" value="PURINE NUCLEOSIDE PHOSPHORYLASE LACC1"/>
    <property type="match status" value="1"/>
</dbReference>
<sequence>MKRNPITSPSFNFKHLSYGFFTRNNGFSEGIFSSLNCSIISSDQVSNVLKNRKKITDTFGREAEDIIIPRQKHTNKCQIIGSKIPKIINADALVTTRKNIILSVLTADCAPILLYEKQEKIIAAIHAGWKGAKSGIIQNTIKEIIKLGGSSMNIAAIIGPCIQQDSYEVGKEFYSNFQLEKDQNHQMFSKKNEKYLFDLPQYCTSILKNCGIKTVNNMGICTFENEDNFFSYRRSIKKGEKDYGRQANAIMLQN</sequence>
<dbReference type="InterPro" id="IPR038371">
    <property type="entry name" value="Cu_polyphenol_OxRdtase_sf"/>
</dbReference>
<dbReference type="Gene3D" id="3.60.140.10">
    <property type="entry name" value="CNF1/YfiH-like putative cysteine hydrolases"/>
    <property type="match status" value="1"/>
</dbReference>
<proteinExistence type="inferred from homology"/>
<comment type="caution">
    <text evidence="11">The sequence shown here is derived from an EMBL/GenBank/DDBJ whole genome shotgun (WGS) entry which is preliminary data.</text>
</comment>
<evidence type="ECO:0000256" key="4">
    <source>
        <dbReference type="ARBA" id="ARBA00022723"/>
    </source>
</evidence>
<gene>
    <name evidence="11" type="primary">pgeF</name>
    <name evidence="11" type="ORF">DBW71_02085</name>
</gene>
<evidence type="ECO:0000256" key="10">
    <source>
        <dbReference type="RuleBase" id="RU361274"/>
    </source>
</evidence>
<dbReference type="Proteomes" id="UP000253570">
    <property type="component" value="Unassembled WGS sequence"/>
</dbReference>
<dbReference type="Pfam" id="PF02578">
    <property type="entry name" value="Cu-oxidase_4"/>
    <property type="match status" value="1"/>
</dbReference>
<reference evidence="11 12" key="1">
    <citation type="journal article" date="2018" name="Microbiome">
        <title>Fine metagenomic profile of the Mediterranean stratified and mixed water columns revealed by assembly and recruitment.</title>
        <authorList>
            <person name="Haro-Moreno J.M."/>
            <person name="Lopez-Perez M."/>
            <person name="De La Torre J.R."/>
            <person name="Picazo A."/>
            <person name="Camacho A."/>
            <person name="Rodriguez-Valera F."/>
        </authorList>
    </citation>
    <scope>NUCLEOTIDE SEQUENCE [LARGE SCALE GENOMIC DNA]</scope>
    <source>
        <strain evidence="11">MED-G57</strain>
    </source>
</reference>